<dbReference type="PANTHER" id="PTHR32294:SF0">
    <property type="entry name" value="DNA POLYMERASE III SUBUNIT ALPHA"/>
    <property type="match status" value="1"/>
</dbReference>
<evidence type="ECO:0000256" key="1">
    <source>
        <dbReference type="ARBA" id="ARBA00004496"/>
    </source>
</evidence>
<dbReference type="GO" id="GO:0003676">
    <property type="term" value="F:nucleic acid binding"/>
    <property type="evidence" value="ECO:0007669"/>
    <property type="project" value="InterPro"/>
</dbReference>
<dbReference type="Pfam" id="PF01336">
    <property type="entry name" value="tRNA_anti-codon"/>
    <property type="match status" value="1"/>
</dbReference>
<evidence type="ECO:0000256" key="9">
    <source>
        <dbReference type="ARBA" id="ARBA00025611"/>
    </source>
</evidence>
<evidence type="ECO:0000313" key="12">
    <source>
        <dbReference type="EMBL" id="KXG74933.1"/>
    </source>
</evidence>
<dbReference type="SUPFAM" id="SSF89550">
    <property type="entry name" value="PHP domain-like"/>
    <property type="match status" value="1"/>
</dbReference>
<evidence type="ECO:0000256" key="4">
    <source>
        <dbReference type="ARBA" id="ARBA00019114"/>
    </source>
</evidence>
<keyword evidence="7" id="KW-0235">DNA replication</keyword>
<protein>
    <recommendedName>
        <fullName evidence="4">DNA polymerase III subunit alpha</fullName>
        <ecNumber evidence="3">2.7.7.7</ecNumber>
    </recommendedName>
</protein>
<sequence>MRDFVHLHVHTEYSLLDGFARISELVKVVKELGMKAVAITDHGSMFGVIDFYKQAKKHGIKPIIGCEVYMAARTMYDKDPVKDKTQGHLVLLAKNMTGYKNIMKLVSKGYIEGFYYKPRVDLSLLEKHREGIIALSACVAGNVQRELLNDHYEGAKQEALKLQAIFGRGNFYLELQDHGMEEQRKVNHGLVRLSKDTGIPLVATNDVHYLRREDAEIHDILLCIQTGKTLEDKERLKFSTREFYVKSPEEMEKLFPYAPEALDNTLKIAEMCNVEFDFHQIHLPKYDVPYGYDANTYLRELCYQGLKDRYGNPDQELKNRLDYELKTIEDMGYVEYFLIVWDFIRYAKENKIMVGPGRGSAAGSIVAYTLGITDIDPIKYNLIFERFLNPERISMPDIDIDFCFERRQEVIDYVIEKYGKEKVAQIITFGTMAARAAIRDVGRAMNMPYAKVDAIAKQIPFQLGMTINKALELNKTLKDMYDTDEAARYLIDAAKALEGVPRHASTHAAGVVISKEAIDEYVPLYMHDNGITTQFPMGTLEELGLLKMDFLGLRNLTVIRDALDLIEKNHGIRIDFSKMSYDDPKVYEMISRGETLGVFQLESPGMRQFMKDLKPDCFEDIIAGISLFRPGPMDSIPKYIAYKNNPAAIKYLHPKLEPILNVTYGCLVYQEQVMQVVRDLGGYSYGRSDLVRRAMGKKKMDVMEQERQYFIYGKIDAKGNIEIPGCIRNGVSEEIANQIYDDMIDFAKYAFNKSHAAAYAVLGYQTAYLKCYYPVEFMAALITSVMGNSSKVAQYIQDCKRMNIEILPPSVNDSDAKFTVEKGKIRFGLLAVKNVGLSVIEAIMEARRQKGRFVSFMDFCDKVDTREMNKRAMESLIKCGAFDHMGAYRAQLLAVYEKVLEGIHQDRKRNIDGQMSLFSTFEEVMPQTMKEDVLPNVAEFPSKILLAMEKEMLGLYISGHPLAEYAEEIKEISTVTTGDLLDLRDEFENSDLKDGSYVRMAGLVVHRQNKVTKNNHMMAFISLEDLYGTVEVLVFPNVYEKYVSLLTEDSAVIVEGKISMKEDEQPKIIAEKILPLTKKQKYAGEKDNGEKMKLCLKISRDKDISLIEQMKPTLEKWKGNVPVYLYVEGKDRKMQVMKADKSLWVKIHRELLEELEKMLGHGCVKVHESDPLSSNPSHLGVG</sequence>
<dbReference type="Gene3D" id="1.10.150.870">
    <property type="match status" value="1"/>
</dbReference>
<dbReference type="RefSeq" id="WP_068556594.1">
    <property type="nucleotide sequence ID" value="NZ_LOEE01000044.1"/>
</dbReference>
<organism evidence="12 13">
    <name type="scientific">Thermotalea metallivorans</name>
    <dbReference type="NCBI Taxonomy" id="520762"/>
    <lineage>
        <taxon>Bacteria</taxon>
        <taxon>Bacillati</taxon>
        <taxon>Bacillota</taxon>
        <taxon>Clostridia</taxon>
        <taxon>Peptostreptococcales</taxon>
        <taxon>Thermotaleaceae</taxon>
        <taxon>Thermotalea</taxon>
    </lineage>
</organism>
<dbReference type="OrthoDB" id="9803237at2"/>
<proteinExistence type="inferred from homology"/>
<dbReference type="GO" id="GO:0006260">
    <property type="term" value="P:DNA replication"/>
    <property type="evidence" value="ECO:0007669"/>
    <property type="project" value="UniProtKB-KW"/>
</dbReference>
<dbReference type="InterPro" id="IPR004365">
    <property type="entry name" value="NA-bd_OB_tRNA"/>
</dbReference>
<dbReference type="GO" id="GO:0003887">
    <property type="term" value="F:DNA-directed DNA polymerase activity"/>
    <property type="evidence" value="ECO:0007669"/>
    <property type="project" value="UniProtKB-KW"/>
</dbReference>
<dbReference type="EMBL" id="LOEE01000044">
    <property type="protein sequence ID" value="KXG74933.1"/>
    <property type="molecule type" value="Genomic_DNA"/>
</dbReference>
<dbReference type="InterPro" id="IPR004013">
    <property type="entry name" value="PHP_dom"/>
</dbReference>
<dbReference type="Gene3D" id="2.40.50.140">
    <property type="entry name" value="Nucleic acid-binding proteins"/>
    <property type="match status" value="1"/>
</dbReference>
<dbReference type="AlphaFoldDB" id="A0A140L308"/>
<dbReference type="InterPro" id="IPR004805">
    <property type="entry name" value="DnaE2/DnaE/PolC"/>
</dbReference>
<dbReference type="NCBIfam" id="NF004226">
    <property type="entry name" value="PRK05673.1"/>
    <property type="match status" value="1"/>
</dbReference>
<dbReference type="STRING" id="520762.AN619_20320"/>
<dbReference type="InterPro" id="IPR011708">
    <property type="entry name" value="DNA_pol3_alpha_NTPase_dom"/>
</dbReference>
<name>A0A140L308_9FIRM</name>
<evidence type="ECO:0000256" key="8">
    <source>
        <dbReference type="ARBA" id="ARBA00022932"/>
    </source>
</evidence>
<evidence type="ECO:0000256" key="3">
    <source>
        <dbReference type="ARBA" id="ARBA00012417"/>
    </source>
</evidence>
<comment type="subcellular location">
    <subcellularLocation>
        <location evidence="1">Cytoplasm</location>
    </subcellularLocation>
</comment>
<dbReference type="EC" id="2.7.7.7" evidence="3"/>
<dbReference type="InterPro" id="IPR040982">
    <property type="entry name" value="DNA_pol3_finger"/>
</dbReference>
<evidence type="ECO:0000256" key="10">
    <source>
        <dbReference type="ARBA" id="ARBA00049244"/>
    </source>
</evidence>
<dbReference type="InterPro" id="IPR041931">
    <property type="entry name" value="DNA_pol3_alpha_thumb_dom"/>
</dbReference>
<evidence type="ECO:0000256" key="6">
    <source>
        <dbReference type="ARBA" id="ARBA00022695"/>
    </source>
</evidence>
<dbReference type="InterPro" id="IPR029460">
    <property type="entry name" value="DNAPol_HHH"/>
</dbReference>
<dbReference type="Pfam" id="PF17657">
    <property type="entry name" value="DNA_pol3_finger"/>
    <property type="match status" value="1"/>
</dbReference>
<comment type="function">
    <text evidence="9">DNA polymerase III is a complex, multichain enzyme responsible for most of the replicative synthesis in bacteria. This DNA polymerase also exhibits 3' to 5' exonuclease activity. The alpha chain is the DNA polymerase.</text>
</comment>
<accession>A0A140L308</accession>
<dbReference type="CDD" id="cd04485">
    <property type="entry name" value="DnaE_OBF"/>
    <property type="match status" value="1"/>
</dbReference>
<dbReference type="GO" id="GO:0005737">
    <property type="term" value="C:cytoplasm"/>
    <property type="evidence" value="ECO:0007669"/>
    <property type="project" value="UniProtKB-SubCell"/>
</dbReference>
<evidence type="ECO:0000256" key="2">
    <source>
        <dbReference type="ARBA" id="ARBA00009496"/>
    </source>
</evidence>
<feature type="domain" description="Polymerase/histidinol phosphatase N-terminal" evidence="11">
    <location>
        <begin position="5"/>
        <end position="72"/>
    </location>
</feature>
<dbReference type="Proteomes" id="UP000070456">
    <property type="component" value="Unassembled WGS sequence"/>
</dbReference>
<keyword evidence="5 12" id="KW-0808">Transferase</keyword>
<dbReference type="SMART" id="SM00481">
    <property type="entry name" value="POLIIIAc"/>
    <property type="match status" value="1"/>
</dbReference>
<gene>
    <name evidence="12" type="primary">dnaE</name>
    <name evidence="12" type="ORF">AN619_20320</name>
</gene>
<keyword evidence="13" id="KW-1185">Reference proteome</keyword>
<dbReference type="CDD" id="cd12113">
    <property type="entry name" value="PHP_PolIIIA_DnaE3"/>
    <property type="match status" value="1"/>
</dbReference>
<dbReference type="Pfam" id="PF07733">
    <property type="entry name" value="DNA_pol3_alpha"/>
    <property type="match status" value="1"/>
</dbReference>
<dbReference type="InterPro" id="IPR012340">
    <property type="entry name" value="NA-bd_OB-fold"/>
</dbReference>
<dbReference type="InterPro" id="IPR003141">
    <property type="entry name" value="Pol/His_phosphatase_N"/>
</dbReference>
<dbReference type="InterPro" id="IPR016195">
    <property type="entry name" value="Pol/histidinol_Pase-like"/>
</dbReference>
<evidence type="ECO:0000256" key="7">
    <source>
        <dbReference type="ARBA" id="ARBA00022705"/>
    </source>
</evidence>
<comment type="similarity">
    <text evidence="2">Belongs to the DNA polymerase type-C family. DnaE subfamily.</text>
</comment>
<dbReference type="NCBIfam" id="TIGR00594">
    <property type="entry name" value="polc"/>
    <property type="match status" value="1"/>
</dbReference>
<dbReference type="Gene3D" id="1.10.10.1600">
    <property type="entry name" value="Bacterial DNA polymerase III alpha subunit, thumb domain"/>
    <property type="match status" value="1"/>
</dbReference>
<dbReference type="NCBIfam" id="NF005298">
    <property type="entry name" value="PRK06826.1"/>
    <property type="match status" value="1"/>
</dbReference>
<reference evidence="12 13" key="1">
    <citation type="submission" date="2015-12" db="EMBL/GenBank/DDBJ databases">
        <title>Draft genome sequence of the thermoanaerobe Thermotalea metallivorans, an isolate from the runoff channel of the Great Artesian Basin, Australia.</title>
        <authorList>
            <person name="Patel B.K."/>
        </authorList>
    </citation>
    <scope>NUCLEOTIDE SEQUENCE [LARGE SCALE GENOMIC DNA]</scope>
    <source>
        <strain evidence="12 13">B2-1</strain>
    </source>
</reference>
<evidence type="ECO:0000259" key="11">
    <source>
        <dbReference type="SMART" id="SM00481"/>
    </source>
</evidence>
<dbReference type="Pfam" id="PF14579">
    <property type="entry name" value="HHH_6"/>
    <property type="match status" value="1"/>
</dbReference>
<evidence type="ECO:0000313" key="13">
    <source>
        <dbReference type="Proteomes" id="UP000070456"/>
    </source>
</evidence>
<evidence type="ECO:0000256" key="5">
    <source>
        <dbReference type="ARBA" id="ARBA00022679"/>
    </source>
</evidence>
<keyword evidence="8" id="KW-0239">DNA-directed DNA polymerase</keyword>
<dbReference type="PANTHER" id="PTHR32294">
    <property type="entry name" value="DNA POLYMERASE III SUBUNIT ALPHA"/>
    <property type="match status" value="1"/>
</dbReference>
<comment type="caution">
    <text evidence="12">The sequence shown here is derived from an EMBL/GenBank/DDBJ whole genome shotgun (WGS) entry which is preliminary data.</text>
</comment>
<dbReference type="Pfam" id="PF02811">
    <property type="entry name" value="PHP"/>
    <property type="match status" value="1"/>
</dbReference>
<comment type="catalytic activity">
    <reaction evidence="10">
        <text>DNA(n) + a 2'-deoxyribonucleoside 5'-triphosphate = DNA(n+1) + diphosphate</text>
        <dbReference type="Rhea" id="RHEA:22508"/>
        <dbReference type="Rhea" id="RHEA-COMP:17339"/>
        <dbReference type="Rhea" id="RHEA-COMP:17340"/>
        <dbReference type="ChEBI" id="CHEBI:33019"/>
        <dbReference type="ChEBI" id="CHEBI:61560"/>
        <dbReference type="ChEBI" id="CHEBI:173112"/>
        <dbReference type="EC" id="2.7.7.7"/>
    </reaction>
</comment>
<dbReference type="GO" id="GO:0008408">
    <property type="term" value="F:3'-5' exonuclease activity"/>
    <property type="evidence" value="ECO:0007669"/>
    <property type="project" value="InterPro"/>
</dbReference>
<dbReference type="Gene3D" id="3.20.20.140">
    <property type="entry name" value="Metal-dependent hydrolases"/>
    <property type="match status" value="1"/>
</dbReference>
<keyword evidence="6 12" id="KW-0548">Nucleotidyltransferase</keyword>
<dbReference type="PATRIC" id="fig|520762.4.peg.2241"/>